<comment type="caution">
    <text evidence="2">The sequence shown here is derived from an EMBL/GenBank/DDBJ whole genome shotgun (WGS) entry which is preliminary data.</text>
</comment>
<dbReference type="SUPFAM" id="SSF56219">
    <property type="entry name" value="DNase I-like"/>
    <property type="match status" value="1"/>
</dbReference>
<evidence type="ECO:0000313" key="2">
    <source>
        <dbReference type="EMBL" id="OTN77705.1"/>
    </source>
</evidence>
<name>A0A242A9J3_9ENTE</name>
<dbReference type="InterPro" id="IPR005135">
    <property type="entry name" value="Endo/exonuclease/phosphatase"/>
</dbReference>
<dbReference type="Proteomes" id="UP000195043">
    <property type="component" value="Unassembled WGS sequence"/>
</dbReference>
<feature type="domain" description="Endonuclease/exonuclease/phosphatase" evidence="1">
    <location>
        <begin position="18"/>
        <end position="262"/>
    </location>
</feature>
<keyword evidence="3" id="KW-1185">Reference proteome</keyword>
<organism evidence="2 3">
    <name type="scientific">Candidatus Enterococcus testudinis</name>
    <dbReference type="NCBI Taxonomy" id="1834191"/>
    <lineage>
        <taxon>Bacteria</taxon>
        <taxon>Bacillati</taxon>
        <taxon>Bacillota</taxon>
        <taxon>Bacilli</taxon>
        <taxon>Lactobacillales</taxon>
        <taxon>Enterococcaceae</taxon>
        <taxon>Enterococcus</taxon>
    </lineage>
</organism>
<dbReference type="EMBL" id="NGKU01000001">
    <property type="protein sequence ID" value="OTN77705.1"/>
    <property type="molecule type" value="Genomic_DNA"/>
</dbReference>
<dbReference type="Gene3D" id="3.60.10.10">
    <property type="entry name" value="Endonuclease/exonuclease/phosphatase"/>
    <property type="match status" value="1"/>
</dbReference>
<dbReference type="AlphaFoldDB" id="A0A242A9J3"/>
<evidence type="ECO:0000313" key="3">
    <source>
        <dbReference type="Proteomes" id="UP000195043"/>
    </source>
</evidence>
<evidence type="ECO:0000259" key="1">
    <source>
        <dbReference type="Pfam" id="PF03372"/>
    </source>
</evidence>
<dbReference type="GO" id="GO:0003824">
    <property type="term" value="F:catalytic activity"/>
    <property type="evidence" value="ECO:0007669"/>
    <property type="project" value="InterPro"/>
</dbReference>
<dbReference type="RefSeq" id="WP_086275701.1">
    <property type="nucleotide sequence ID" value="NZ_NGKU01000001.1"/>
</dbReference>
<dbReference type="CDD" id="cd09079">
    <property type="entry name" value="RgfB-like"/>
    <property type="match status" value="1"/>
</dbReference>
<proteinExistence type="predicted"/>
<reference evidence="2 3" key="1">
    <citation type="submission" date="2017-05" db="EMBL/GenBank/DDBJ databases">
        <title>The Genome Sequence of Enterococcus sp. 8G7_MSG3316.</title>
        <authorList>
            <consortium name="The Broad Institute Genomics Platform"/>
            <consortium name="The Broad Institute Genomic Center for Infectious Diseases"/>
            <person name="Earl A."/>
            <person name="Manson A."/>
            <person name="Schwartman J."/>
            <person name="Gilmore M."/>
            <person name="Abouelleil A."/>
            <person name="Cao P."/>
            <person name="Chapman S."/>
            <person name="Cusick C."/>
            <person name="Shea T."/>
            <person name="Young S."/>
            <person name="Neafsey D."/>
            <person name="Nusbaum C."/>
            <person name="Birren B."/>
        </authorList>
    </citation>
    <scope>NUCLEOTIDE SEQUENCE [LARGE SCALE GENOMIC DNA]</scope>
    <source>
        <strain evidence="2 3">8G7_MSG3316</strain>
    </source>
</reference>
<dbReference type="GO" id="GO:0016020">
    <property type="term" value="C:membrane"/>
    <property type="evidence" value="ECO:0007669"/>
    <property type="project" value="GOC"/>
</dbReference>
<dbReference type="PANTHER" id="PTHR14859">
    <property type="entry name" value="CALCOFLUOR WHITE HYPERSENSITIVE PROTEIN PRECURSOR"/>
    <property type="match status" value="1"/>
</dbReference>
<dbReference type="STRING" id="1834191.A5886_002806"/>
<sequence length="273" mass="30590">MKVLTLNTHSWLEEQSEEKLQIIAEEIAAGEYDVIALQEVNQSISAQTIFPDGSFCPTQASVAIKEDNFALRLVEALEIMDVTYYWSWSYSHIGYDRYHEGNALLSKQPIVATEYLASKSDDVTDHTTRKNLSGLTEVAGKMVQVLSCHFSWWDQGKFAYEWQQTEDFLQEATEAILLLGDFNNDASSPGFQLVLDSKLGLQDTFTLSAETTGAATVNKAIDGWQENEGHLRIDYVFAAGNIDVHAYEVVFDGTRVPIVSDHFGVKVVLDFKE</sequence>
<dbReference type="InterPro" id="IPR051916">
    <property type="entry name" value="GPI-anchor_lipid_remodeler"/>
</dbReference>
<dbReference type="InterPro" id="IPR036691">
    <property type="entry name" value="Endo/exonu/phosph_ase_sf"/>
</dbReference>
<dbReference type="Pfam" id="PF03372">
    <property type="entry name" value="Exo_endo_phos"/>
    <property type="match status" value="1"/>
</dbReference>
<dbReference type="PANTHER" id="PTHR14859:SF1">
    <property type="entry name" value="PGAP2-INTERACTING PROTEIN"/>
    <property type="match status" value="1"/>
</dbReference>
<gene>
    <name evidence="2" type="ORF">A5886_002806</name>
</gene>
<protein>
    <recommendedName>
        <fullName evidence="1">Endonuclease/exonuclease/phosphatase domain-containing protein</fullName>
    </recommendedName>
</protein>
<accession>A0A242A9J3</accession>
<dbReference type="GO" id="GO:0006506">
    <property type="term" value="P:GPI anchor biosynthetic process"/>
    <property type="evidence" value="ECO:0007669"/>
    <property type="project" value="TreeGrafter"/>
</dbReference>
<dbReference type="OrthoDB" id="9812537at2"/>